<comment type="caution">
    <text evidence="2">The sequence shown here is derived from an EMBL/GenBank/DDBJ whole genome shotgun (WGS) entry which is preliminary data.</text>
</comment>
<keyword evidence="3" id="KW-1185">Reference proteome</keyword>
<dbReference type="InterPro" id="IPR036249">
    <property type="entry name" value="Thioredoxin-like_sf"/>
</dbReference>
<proteinExistence type="predicted"/>
<gene>
    <name evidence="2" type="ORF">EDD58_101578</name>
</gene>
<feature type="domain" description="Glutaredoxin" evidence="1">
    <location>
        <begin position="3"/>
        <end position="60"/>
    </location>
</feature>
<dbReference type="EMBL" id="SMAG01000001">
    <property type="protein sequence ID" value="TCS96931.1"/>
    <property type="molecule type" value="Genomic_DNA"/>
</dbReference>
<dbReference type="Pfam" id="PF00462">
    <property type="entry name" value="Glutaredoxin"/>
    <property type="match status" value="1"/>
</dbReference>
<dbReference type="OrthoDB" id="9795531at2"/>
<dbReference type="AlphaFoldDB" id="A0A4R3L9Z7"/>
<name>A0A4R3L9Z7_9BACL</name>
<dbReference type="PROSITE" id="PS51354">
    <property type="entry name" value="GLUTAREDOXIN_2"/>
    <property type="match status" value="1"/>
</dbReference>
<evidence type="ECO:0000313" key="3">
    <source>
        <dbReference type="Proteomes" id="UP000294937"/>
    </source>
</evidence>
<dbReference type="SUPFAM" id="SSF52833">
    <property type="entry name" value="Thioredoxin-like"/>
    <property type="match status" value="1"/>
</dbReference>
<dbReference type="CDD" id="cd02976">
    <property type="entry name" value="NrdH"/>
    <property type="match status" value="1"/>
</dbReference>
<dbReference type="RefSeq" id="WP_131923306.1">
    <property type="nucleotide sequence ID" value="NZ_SMAG01000001.1"/>
</dbReference>
<dbReference type="Gene3D" id="3.40.30.10">
    <property type="entry name" value="Glutaredoxin"/>
    <property type="match status" value="1"/>
</dbReference>
<evidence type="ECO:0000313" key="2">
    <source>
        <dbReference type="EMBL" id="TCS96931.1"/>
    </source>
</evidence>
<accession>A0A4R3L9Z7</accession>
<dbReference type="Proteomes" id="UP000294937">
    <property type="component" value="Unassembled WGS sequence"/>
</dbReference>
<dbReference type="InterPro" id="IPR002109">
    <property type="entry name" value="Glutaredoxin"/>
</dbReference>
<protein>
    <submittedName>
        <fullName evidence="2">Ribonucleoside-diphosphate reductase class Ib glutaredoxin subunit</fullName>
    </submittedName>
</protein>
<organism evidence="2 3">
    <name type="scientific">Hazenella coriacea</name>
    <dbReference type="NCBI Taxonomy" id="1179467"/>
    <lineage>
        <taxon>Bacteria</taxon>
        <taxon>Bacillati</taxon>
        <taxon>Bacillota</taxon>
        <taxon>Bacilli</taxon>
        <taxon>Bacillales</taxon>
        <taxon>Thermoactinomycetaceae</taxon>
        <taxon>Hazenella</taxon>
    </lineage>
</organism>
<reference evidence="2 3" key="1">
    <citation type="submission" date="2019-03" db="EMBL/GenBank/DDBJ databases">
        <title>Genomic Encyclopedia of Type Strains, Phase IV (KMG-IV): sequencing the most valuable type-strain genomes for metagenomic binning, comparative biology and taxonomic classification.</title>
        <authorList>
            <person name="Goeker M."/>
        </authorList>
    </citation>
    <scope>NUCLEOTIDE SEQUENCE [LARGE SCALE GENOMIC DNA]</scope>
    <source>
        <strain evidence="2 3">DSM 45707</strain>
    </source>
</reference>
<sequence>MAVVVYSKPHCIECNVLKRFLMDYKIEFVVKDCGENPAFLEEVTAMGFLGVPVTVVDGKPIYGLQPEAILDAIKETNG</sequence>
<evidence type="ECO:0000259" key="1">
    <source>
        <dbReference type="Pfam" id="PF00462"/>
    </source>
</evidence>